<protein>
    <recommendedName>
        <fullName evidence="14">Lysosomal protein NCU-G1</fullName>
    </recommendedName>
</protein>
<evidence type="ECO:0000313" key="12">
    <source>
        <dbReference type="EMBL" id="VDI52375.1"/>
    </source>
</evidence>
<comment type="function">
    <text evidence="8">Required to protect lysosomal transporter MFSD1 from lysosomal proteolysis and for MFSD1 lysosomal localization.</text>
</comment>
<comment type="subunit">
    <text evidence="10">Interacts (via lumenal domain) with lysosomal protein MFSD1; the interaction starts while both proteins are still in the endoplasmic reticulum and is required for stabilization of MFSD1 in lysosomes but has no direct effect on its targeting to lysosomes or transporter activity.</text>
</comment>
<evidence type="ECO:0000256" key="9">
    <source>
        <dbReference type="ARBA" id="ARBA00024189"/>
    </source>
</evidence>
<dbReference type="AlphaFoldDB" id="A0A8B6FR73"/>
<feature type="transmembrane region" description="Helical" evidence="11">
    <location>
        <begin position="382"/>
        <end position="407"/>
    </location>
</feature>
<sequence length="426" mass="47415">MAVTVTFVSKVFSVVLLIIVLLETIVALRTIQTELNPGCDDTKEDCAGGVAYIKAIGDQNTFHYILTAIGPPTVLVIKTEKTTKDAGISINWDNFKSGNITEMENSIKLDPSYKILYSYGVVFTRLFQYNDTADVAELGKLNLNKTAFRVFDFSRSMFEWFDLKAISSDSAIKLRVKNSSAVMGQTINNGSLEFKFMFFDHMDRATDLPHLQYTEDTSQFDFKLMNINTGNMSLSRFALETVLFSTDPADRDMKFDETKSIDDEYTPGVFTISNWLTRPEKEEQGGFLQHKPVCYTKAKRERAVGTYVRGYGLTKVTDVQYLLNQSAVLAYFGSENMAKLRISSTNFSFGLSEDGTFTKTNYTVWTGSLGYGKPPMDAVSSLVVVVISVGLGIPVVLIIFGGIFVCLKKKSDPLLVDVSKNAMSVN</sequence>
<evidence type="ECO:0000256" key="7">
    <source>
        <dbReference type="ARBA" id="ARBA00023228"/>
    </source>
</evidence>
<dbReference type="PANTHER" id="PTHR31981:SF1">
    <property type="entry name" value="GLYCOSYLATED LYSOSOMAL MEMBRANE PROTEIN"/>
    <property type="match status" value="1"/>
</dbReference>
<proteinExistence type="inferred from homology"/>
<accession>A0A8B6FR73</accession>
<organism evidence="12 13">
    <name type="scientific">Mytilus galloprovincialis</name>
    <name type="common">Mediterranean mussel</name>
    <dbReference type="NCBI Taxonomy" id="29158"/>
    <lineage>
        <taxon>Eukaryota</taxon>
        <taxon>Metazoa</taxon>
        <taxon>Spiralia</taxon>
        <taxon>Lophotrochozoa</taxon>
        <taxon>Mollusca</taxon>
        <taxon>Bivalvia</taxon>
        <taxon>Autobranchia</taxon>
        <taxon>Pteriomorphia</taxon>
        <taxon>Mytilida</taxon>
        <taxon>Mytiloidea</taxon>
        <taxon>Mytilidae</taxon>
        <taxon>Mytilinae</taxon>
        <taxon>Mytilus</taxon>
    </lineage>
</organism>
<evidence type="ECO:0000256" key="3">
    <source>
        <dbReference type="ARBA" id="ARBA00022729"/>
    </source>
</evidence>
<name>A0A8B6FR73_MYTGA</name>
<keyword evidence="2 11" id="KW-0812">Transmembrane</keyword>
<keyword evidence="13" id="KW-1185">Reference proteome</keyword>
<evidence type="ECO:0000256" key="6">
    <source>
        <dbReference type="ARBA" id="ARBA00023180"/>
    </source>
</evidence>
<comment type="subcellular location">
    <subcellularLocation>
        <location evidence="9">Lysosome membrane</location>
        <topology evidence="9">Single-pass type I membrane protein</topology>
        <orientation evidence="9">Lumenal side</orientation>
    </subcellularLocation>
</comment>
<evidence type="ECO:0000256" key="10">
    <source>
        <dbReference type="ARBA" id="ARBA00044960"/>
    </source>
</evidence>
<keyword evidence="3" id="KW-0732">Signal</keyword>
<evidence type="ECO:0008006" key="14">
    <source>
        <dbReference type="Google" id="ProtNLM"/>
    </source>
</evidence>
<evidence type="ECO:0000256" key="8">
    <source>
        <dbReference type="ARBA" id="ARBA00024176"/>
    </source>
</evidence>
<dbReference type="Proteomes" id="UP000596742">
    <property type="component" value="Unassembled WGS sequence"/>
</dbReference>
<gene>
    <name evidence="12" type="ORF">MGAL_10B065666</name>
</gene>
<reference evidence="12" key="1">
    <citation type="submission" date="2018-11" db="EMBL/GenBank/DDBJ databases">
        <authorList>
            <person name="Alioto T."/>
            <person name="Alioto T."/>
        </authorList>
    </citation>
    <scope>NUCLEOTIDE SEQUENCE</scope>
</reference>
<dbReference type="EMBL" id="UYJE01007166">
    <property type="protein sequence ID" value="VDI52375.1"/>
    <property type="molecule type" value="Genomic_DNA"/>
</dbReference>
<dbReference type="GO" id="GO:0005765">
    <property type="term" value="C:lysosomal membrane"/>
    <property type="evidence" value="ECO:0007669"/>
    <property type="project" value="UniProtKB-SubCell"/>
</dbReference>
<evidence type="ECO:0000256" key="5">
    <source>
        <dbReference type="ARBA" id="ARBA00023136"/>
    </source>
</evidence>
<dbReference type="InterPro" id="IPR029382">
    <property type="entry name" value="NCU-G1"/>
</dbReference>
<evidence type="ECO:0000256" key="11">
    <source>
        <dbReference type="SAM" id="Phobius"/>
    </source>
</evidence>
<keyword evidence="7" id="KW-0458">Lysosome</keyword>
<evidence type="ECO:0000256" key="1">
    <source>
        <dbReference type="ARBA" id="ARBA00010599"/>
    </source>
</evidence>
<keyword evidence="6" id="KW-0325">Glycoprotein</keyword>
<dbReference type="Pfam" id="PF15065">
    <property type="entry name" value="NCU-G1"/>
    <property type="match status" value="1"/>
</dbReference>
<keyword evidence="5 11" id="KW-0472">Membrane</keyword>
<dbReference type="PANTHER" id="PTHR31981">
    <property type="entry name" value="GLYCOSYLATED LYSOSOMAL MEMBRANE PROTEIN"/>
    <property type="match status" value="1"/>
</dbReference>
<evidence type="ECO:0000313" key="13">
    <source>
        <dbReference type="Proteomes" id="UP000596742"/>
    </source>
</evidence>
<dbReference type="OrthoDB" id="6264340at2759"/>
<evidence type="ECO:0000256" key="2">
    <source>
        <dbReference type="ARBA" id="ARBA00022692"/>
    </source>
</evidence>
<keyword evidence="4 11" id="KW-1133">Transmembrane helix</keyword>
<comment type="caution">
    <text evidence="12">The sequence shown here is derived from an EMBL/GenBank/DDBJ whole genome shotgun (WGS) entry which is preliminary data.</text>
</comment>
<comment type="similarity">
    <text evidence="1">Belongs to the GLMP family.</text>
</comment>
<evidence type="ECO:0000256" key="4">
    <source>
        <dbReference type="ARBA" id="ARBA00022989"/>
    </source>
</evidence>